<protein>
    <submittedName>
        <fullName evidence="1">Phosphoglycerate mutase</fullName>
    </submittedName>
</protein>
<evidence type="ECO:0000313" key="1">
    <source>
        <dbReference type="EMBL" id="ABB40343.2"/>
    </source>
</evidence>
<dbReference type="KEGG" id="dde:Dde_3550"/>
<dbReference type="InterPro" id="IPR003094">
    <property type="entry name" value="6Pfruct_kin"/>
</dbReference>
<dbReference type="GO" id="GO:0003873">
    <property type="term" value="F:6-phosphofructo-2-kinase activity"/>
    <property type="evidence" value="ECO:0007669"/>
    <property type="project" value="TreeGrafter"/>
</dbReference>
<dbReference type="GO" id="GO:0005829">
    <property type="term" value="C:cytosol"/>
    <property type="evidence" value="ECO:0007669"/>
    <property type="project" value="TreeGrafter"/>
</dbReference>
<dbReference type="GO" id="GO:0005524">
    <property type="term" value="F:ATP binding"/>
    <property type="evidence" value="ECO:0007669"/>
    <property type="project" value="InterPro"/>
</dbReference>
<dbReference type="SUPFAM" id="SSF53254">
    <property type="entry name" value="Phosphoglycerate mutase-like"/>
    <property type="match status" value="1"/>
</dbReference>
<dbReference type="EMBL" id="CP000112">
    <property type="protein sequence ID" value="ABB40343.2"/>
    <property type="molecule type" value="Genomic_DNA"/>
</dbReference>
<dbReference type="AlphaFoldDB" id="Q30VF3"/>
<dbReference type="InterPro" id="IPR013078">
    <property type="entry name" value="His_Pase_superF_clade-1"/>
</dbReference>
<organism evidence="1 2">
    <name type="scientific">Oleidesulfovibrio alaskensis (strain ATCC BAA-1058 / DSM 17464 / G20)</name>
    <name type="common">Desulfovibrio alaskensis</name>
    <dbReference type="NCBI Taxonomy" id="207559"/>
    <lineage>
        <taxon>Bacteria</taxon>
        <taxon>Pseudomonadati</taxon>
        <taxon>Thermodesulfobacteriota</taxon>
        <taxon>Desulfovibrionia</taxon>
        <taxon>Desulfovibrionales</taxon>
        <taxon>Desulfovibrionaceae</taxon>
        <taxon>Oleidesulfovibrio</taxon>
    </lineage>
</organism>
<dbReference type="GO" id="GO:0006003">
    <property type="term" value="P:fructose 2,6-bisphosphate metabolic process"/>
    <property type="evidence" value="ECO:0007669"/>
    <property type="project" value="InterPro"/>
</dbReference>
<dbReference type="GO" id="GO:0004331">
    <property type="term" value="F:fructose-2,6-bisphosphate 2-phosphatase activity"/>
    <property type="evidence" value="ECO:0007669"/>
    <property type="project" value="TreeGrafter"/>
</dbReference>
<dbReference type="Gene3D" id="3.40.50.1240">
    <property type="entry name" value="Phosphoglycerate mutase-like"/>
    <property type="match status" value="1"/>
</dbReference>
<dbReference type="eggNOG" id="COG0406">
    <property type="taxonomic scope" value="Bacteria"/>
</dbReference>
<dbReference type="PANTHER" id="PTHR10606:SF44">
    <property type="entry name" value="6-PHOSPHOFRUCTO 2-KINASE_FRUCTOSE 2,6-BISPHOSPHATASE LONG FORM"/>
    <property type="match status" value="1"/>
</dbReference>
<dbReference type="HOGENOM" id="CLU_033323_8_4_7"/>
<evidence type="ECO:0000313" key="2">
    <source>
        <dbReference type="Proteomes" id="UP000002710"/>
    </source>
</evidence>
<dbReference type="Proteomes" id="UP000002710">
    <property type="component" value="Chromosome"/>
</dbReference>
<name>Q30VF3_OLEA2</name>
<accession>Q30VF3</accession>
<dbReference type="InterPro" id="IPR029033">
    <property type="entry name" value="His_PPase_superfam"/>
</dbReference>
<dbReference type="Pfam" id="PF00300">
    <property type="entry name" value="His_Phos_1"/>
    <property type="match status" value="1"/>
</dbReference>
<dbReference type="PANTHER" id="PTHR10606">
    <property type="entry name" value="6-PHOSPHOFRUCTO-2-KINASE/FRUCTOSE-2,6-BISPHOSPHATASE"/>
    <property type="match status" value="1"/>
</dbReference>
<gene>
    <name evidence="1" type="ordered locus">Dde_3550</name>
</gene>
<dbReference type="STRING" id="207559.Dde_3550"/>
<proteinExistence type="predicted"/>
<keyword evidence="2" id="KW-1185">Reference proteome</keyword>
<dbReference type="SMART" id="SM00855">
    <property type="entry name" value="PGAM"/>
    <property type="match status" value="1"/>
</dbReference>
<reference evidence="1 2" key="1">
    <citation type="journal article" date="2011" name="J. Bacteriol.">
        <title>Complete genome sequence and updated annotation of Desulfovibrio alaskensis G20.</title>
        <authorList>
            <person name="Hauser L.J."/>
            <person name="Land M.L."/>
            <person name="Brown S.D."/>
            <person name="Larimer F."/>
            <person name="Keller K.L."/>
            <person name="Rapp-Giles B.J."/>
            <person name="Price M.N."/>
            <person name="Lin M."/>
            <person name="Bruce D.C."/>
            <person name="Detter J.C."/>
            <person name="Tapia R."/>
            <person name="Han C.S."/>
            <person name="Goodwin L.A."/>
            <person name="Cheng J.F."/>
            <person name="Pitluck S."/>
            <person name="Copeland A."/>
            <person name="Lucas S."/>
            <person name="Nolan M."/>
            <person name="Lapidus A.L."/>
            <person name="Palumbo A.V."/>
            <person name="Wall J.D."/>
        </authorList>
    </citation>
    <scope>NUCLEOTIDE SEQUENCE [LARGE SCALE GENOMIC DNA]</scope>
    <source>
        <strain evidence="2">ATCC BAA 1058 / DSM 17464 / G20</strain>
    </source>
</reference>
<sequence length="242" mass="25705">MNGRIALFRHAATSGSGGRAIGRTPVQLSAEGLTQAQGIAAAFGIEQLPDPEEACRCGAQAAQAACGAVHADAPPRPPRIAALYCSPAIRARQTLAPLSGGLESSEVTVLADLDEINLGRWEGMPFAAIEHLYPREYEERGRNMAGFRPPQGESFADVQIRMRKSLALMSAGPFPAVAVTHAGWLRTLLCHLTDTPLDDLFSFYPSYACAAVVELNTGIPRLLGHNLRAHEAAALLGTPVPF</sequence>
<dbReference type="CDD" id="cd07067">
    <property type="entry name" value="HP_PGM_like"/>
    <property type="match status" value="1"/>
</dbReference>
<dbReference type="RefSeq" id="WP_011369237.1">
    <property type="nucleotide sequence ID" value="NC_007519.1"/>
</dbReference>